<dbReference type="GO" id="GO:0015562">
    <property type="term" value="F:efflux transmembrane transporter activity"/>
    <property type="evidence" value="ECO:0007669"/>
    <property type="project" value="TreeGrafter"/>
</dbReference>
<dbReference type="SUPFAM" id="SSF111369">
    <property type="entry name" value="HlyD-like secretion proteins"/>
    <property type="match status" value="1"/>
</dbReference>
<comment type="caution">
    <text evidence="5">The sequence shown here is derived from an EMBL/GenBank/DDBJ whole genome shotgun (WGS) entry which is preliminary data.</text>
</comment>
<evidence type="ECO:0000313" key="5">
    <source>
        <dbReference type="EMBL" id="EIC02684.1"/>
    </source>
</evidence>
<dbReference type="EMBL" id="AGRW01000035">
    <property type="protein sequence ID" value="EIC02684.1"/>
    <property type="molecule type" value="Genomic_DNA"/>
</dbReference>
<evidence type="ECO:0000256" key="1">
    <source>
        <dbReference type="ARBA" id="ARBA00009477"/>
    </source>
</evidence>
<dbReference type="Pfam" id="PF25917">
    <property type="entry name" value="BSH_RND"/>
    <property type="match status" value="1"/>
</dbReference>
<dbReference type="AlphaFoldDB" id="H7EIB4"/>
<dbReference type="Gene3D" id="2.40.420.20">
    <property type="match status" value="1"/>
</dbReference>
<evidence type="ECO:0000259" key="4">
    <source>
        <dbReference type="Pfam" id="PF25989"/>
    </source>
</evidence>
<dbReference type="InterPro" id="IPR058792">
    <property type="entry name" value="Beta-barrel_RND_2"/>
</dbReference>
<dbReference type="InterPro" id="IPR058637">
    <property type="entry name" value="YknX-like_C"/>
</dbReference>
<dbReference type="PATRIC" id="fig|907348.3.peg.556"/>
<feature type="domain" description="YknX-like C-terminal permuted SH3-like" evidence="4">
    <location>
        <begin position="225"/>
        <end position="298"/>
    </location>
</feature>
<evidence type="ECO:0000259" key="3">
    <source>
        <dbReference type="Pfam" id="PF25954"/>
    </source>
</evidence>
<dbReference type="Gene3D" id="2.40.50.100">
    <property type="match status" value="1"/>
</dbReference>
<dbReference type="NCBIfam" id="TIGR01730">
    <property type="entry name" value="RND_mfp"/>
    <property type="match status" value="1"/>
</dbReference>
<dbReference type="Gene3D" id="2.40.30.170">
    <property type="match status" value="1"/>
</dbReference>
<dbReference type="PANTHER" id="PTHR30469">
    <property type="entry name" value="MULTIDRUG RESISTANCE PROTEIN MDTA"/>
    <property type="match status" value="1"/>
</dbReference>
<dbReference type="Pfam" id="PF25989">
    <property type="entry name" value="YknX_C"/>
    <property type="match status" value="1"/>
</dbReference>
<reference evidence="5 6" key="1">
    <citation type="submission" date="2011-09" db="EMBL/GenBank/DDBJ databases">
        <title>The draft genome of Treponema saccharophilum DSM 2985.</title>
        <authorList>
            <consortium name="US DOE Joint Genome Institute (JGI-PGF)"/>
            <person name="Lucas S."/>
            <person name="Copeland A."/>
            <person name="Lapidus A."/>
            <person name="Glavina del Rio T."/>
            <person name="Dalin E."/>
            <person name="Tice H."/>
            <person name="Bruce D."/>
            <person name="Goodwin L."/>
            <person name="Pitluck S."/>
            <person name="Peters L."/>
            <person name="Kyrpides N."/>
            <person name="Mavromatis K."/>
            <person name="Ivanova N."/>
            <person name="Markowitz V."/>
            <person name="Cheng J.-F."/>
            <person name="Hugenholtz P."/>
            <person name="Woyke T."/>
            <person name="Wu D."/>
            <person name="Gronow S."/>
            <person name="Wellnitz S."/>
            <person name="Brambilla E."/>
            <person name="Klenk H.-P."/>
            <person name="Eisen J.A."/>
        </authorList>
    </citation>
    <scope>NUCLEOTIDE SEQUENCE [LARGE SCALE GENOMIC DNA]</scope>
    <source>
        <strain evidence="5 6">DSM 2985</strain>
    </source>
</reference>
<dbReference type="InterPro" id="IPR058625">
    <property type="entry name" value="MdtA-like_BSH"/>
</dbReference>
<dbReference type="Pfam" id="PF25954">
    <property type="entry name" value="Beta-barrel_RND_2"/>
    <property type="match status" value="1"/>
</dbReference>
<feature type="domain" description="CusB-like beta-barrel" evidence="3">
    <location>
        <begin position="146"/>
        <end position="220"/>
    </location>
</feature>
<dbReference type="eggNOG" id="COG0845">
    <property type="taxonomic scope" value="Bacteria"/>
</dbReference>
<evidence type="ECO:0000313" key="6">
    <source>
        <dbReference type="Proteomes" id="UP000003571"/>
    </source>
</evidence>
<dbReference type="GO" id="GO:1990281">
    <property type="term" value="C:efflux pump complex"/>
    <property type="evidence" value="ECO:0007669"/>
    <property type="project" value="TreeGrafter"/>
</dbReference>
<dbReference type="OrthoDB" id="320389at2"/>
<dbReference type="Proteomes" id="UP000003571">
    <property type="component" value="Unassembled WGS sequence"/>
</dbReference>
<gene>
    <name evidence="5" type="ORF">TresaDRAFT_2533</name>
</gene>
<feature type="domain" description="Multidrug resistance protein MdtA-like barrel-sandwich hybrid" evidence="2">
    <location>
        <begin position="64"/>
        <end position="138"/>
    </location>
</feature>
<keyword evidence="6" id="KW-1185">Reference proteome</keyword>
<dbReference type="STRING" id="907348.TresaDRAFT_2533"/>
<proteinExistence type="inferred from homology"/>
<dbReference type="PROSITE" id="PS51257">
    <property type="entry name" value="PROKAR_LIPOPROTEIN"/>
    <property type="match status" value="1"/>
</dbReference>
<sequence>MKKVLFGFAAATLAVSLVGCGGKKSAKAEEAFEAEQIFAVNTYKTGEGNLDDYLEFGGDVASVNAVAVMPDMAGKISRVLVSVGDTVKKDQVIAYVDASRAGYNYSASPVKSPISGRVTALPATVGATVSQAASVATVAQTDDLEIKINIAERFISRIENNQTAIVTFDAYPGVEFKATVFEVSPVLDTMTRTMQVKLRFNETDSRVKVGMYARVKLVTESVKNAIVIPSGAVVTRDDKPYVFVVSGGRAGKESSVRLVPVSIGLSVDNMTEITKGIEAGDEIVVKGMSLLNDGSKVNIMN</sequence>
<dbReference type="FunFam" id="2.40.30.170:FF:000010">
    <property type="entry name" value="Efflux RND transporter periplasmic adaptor subunit"/>
    <property type="match status" value="1"/>
</dbReference>
<organism evidence="5 6">
    <name type="scientific">Treponema saccharophilum DSM 2985</name>
    <dbReference type="NCBI Taxonomy" id="907348"/>
    <lineage>
        <taxon>Bacteria</taxon>
        <taxon>Pseudomonadati</taxon>
        <taxon>Spirochaetota</taxon>
        <taxon>Spirochaetia</taxon>
        <taxon>Spirochaetales</taxon>
        <taxon>Treponemataceae</taxon>
        <taxon>Treponema</taxon>
    </lineage>
</organism>
<protein>
    <submittedName>
        <fullName evidence="5">Efflux transporter, RND family, MFP subunit</fullName>
    </submittedName>
</protein>
<dbReference type="InterPro" id="IPR006143">
    <property type="entry name" value="RND_pump_MFP"/>
</dbReference>
<evidence type="ECO:0000259" key="2">
    <source>
        <dbReference type="Pfam" id="PF25917"/>
    </source>
</evidence>
<accession>H7EIB4</accession>
<name>H7EIB4_9SPIR</name>
<dbReference type="RefSeq" id="WP_002702641.1">
    <property type="nucleotide sequence ID" value="NZ_AGRW01000035.1"/>
</dbReference>
<comment type="similarity">
    <text evidence="1">Belongs to the membrane fusion protein (MFP) (TC 8.A.1) family.</text>
</comment>